<evidence type="ECO:0000313" key="2">
    <source>
        <dbReference type="Proteomes" id="UP001064048"/>
    </source>
</evidence>
<sequence length="157" mass="17996">MFRVRVISVLLLVSNALVLLTADKVYYDLADAKSHFADFILKYNKVYDTEEDYNQRLEIFRSNLLRINELNVLHEATFGINKFADLTREEFEKTRLAGFPPVEINTGEKITVEKEWIADAPDSLDYRDEGLVTEVKDQGQCGSCYIFSAIGKETRAC</sequence>
<proteinExistence type="predicted"/>
<reference evidence="1 2" key="1">
    <citation type="journal article" date="2022" name="Genome Biol. Evol.">
        <title>The Spruce Budworm Genome: Reconstructing the Evolutionary History of Antifreeze Proteins.</title>
        <authorList>
            <person name="Beliveau C."/>
            <person name="Gagne P."/>
            <person name="Picq S."/>
            <person name="Vernygora O."/>
            <person name="Keeling C.I."/>
            <person name="Pinkney K."/>
            <person name="Doucet D."/>
            <person name="Wen F."/>
            <person name="Johnston J.S."/>
            <person name="Maaroufi H."/>
            <person name="Boyle B."/>
            <person name="Laroche J."/>
            <person name="Dewar K."/>
            <person name="Juretic N."/>
            <person name="Blackburn G."/>
            <person name="Nisole A."/>
            <person name="Brunet B."/>
            <person name="Brandao M."/>
            <person name="Lumley L."/>
            <person name="Duan J."/>
            <person name="Quan G."/>
            <person name="Lucarotti C.J."/>
            <person name="Roe A.D."/>
            <person name="Sperling F.A.H."/>
            <person name="Levesque R.C."/>
            <person name="Cusson M."/>
        </authorList>
    </citation>
    <scope>NUCLEOTIDE SEQUENCE [LARGE SCALE GENOMIC DNA]</scope>
    <source>
        <strain evidence="1">Glfc:IPQL:Cfum</strain>
    </source>
</reference>
<dbReference type="EMBL" id="CM046103">
    <property type="protein sequence ID" value="KAI8427489.1"/>
    <property type="molecule type" value="Genomic_DNA"/>
</dbReference>
<dbReference type="Proteomes" id="UP001064048">
    <property type="component" value="Chromosome 3"/>
</dbReference>
<comment type="caution">
    <text evidence="1">The sequence shown here is derived from an EMBL/GenBank/DDBJ whole genome shotgun (WGS) entry which is preliminary data.</text>
</comment>
<name>A0ACC0JTK5_CHOFU</name>
<protein>
    <submittedName>
        <fullName evidence="1">Uncharacterized protein</fullName>
    </submittedName>
</protein>
<accession>A0ACC0JTK5</accession>
<evidence type="ECO:0000313" key="1">
    <source>
        <dbReference type="EMBL" id="KAI8427489.1"/>
    </source>
</evidence>
<organism evidence="1 2">
    <name type="scientific">Choristoneura fumiferana</name>
    <name type="common">Spruce budworm moth</name>
    <name type="synonym">Archips fumiferana</name>
    <dbReference type="NCBI Taxonomy" id="7141"/>
    <lineage>
        <taxon>Eukaryota</taxon>
        <taxon>Metazoa</taxon>
        <taxon>Ecdysozoa</taxon>
        <taxon>Arthropoda</taxon>
        <taxon>Hexapoda</taxon>
        <taxon>Insecta</taxon>
        <taxon>Pterygota</taxon>
        <taxon>Neoptera</taxon>
        <taxon>Endopterygota</taxon>
        <taxon>Lepidoptera</taxon>
        <taxon>Glossata</taxon>
        <taxon>Ditrysia</taxon>
        <taxon>Tortricoidea</taxon>
        <taxon>Tortricidae</taxon>
        <taxon>Tortricinae</taxon>
        <taxon>Choristoneura</taxon>
    </lineage>
</organism>
<keyword evidence="2" id="KW-1185">Reference proteome</keyword>
<gene>
    <name evidence="1" type="ORF">MSG28_002021</name>
</gene>